<reference evidence="2" key="1">
    <citation type="submission" date="2020-03" db="EMBL/GenBank/DDBJ databases">
        <title>The deep terrestrial virosphere.</title>
        <authorList>
            <person name="Holmfeldt K."/>
            <person name="Nilsson E."/>
            <person name="Simone D."/>
            <person name="Lopez-Fernandez M."/>
            <person name="Wu X."/>
            <person name="de Brujin I."/>
            <person name="Lundin D."/>
            <person name="Andersson A."/>
            <person name="Bertilsson S."/>
            <person name="Dopson M."/>
        </authorList>
    </citation>
    <scope>NUCLEOTIDE SEQUENCE</scope>
    <source>
        <strain evidence="2">TM448A01973</strain>
        <strain evidence="3">TM448B00061</strain>
    </source>
</reference>
<gene>
    <name evidence="2" type="ORF">TM448A01973_0022</name>
    <name evidence="3" type="ORF">TM448B00061_0004</name>
</gene>
<feature type="region of interest" description="Disordered" evidence="1">
    <location>
        <begin position="51"/>
        <end position="79"/>
    </location>
</feature>
<sequence>MKVYKIEVMVIDFDELGPTSIVSAMENVRYPNCCIINLRVKDIEGVDIGEWSDDHPLNNSNTENEEYGRLFKSDRSHSR</sequence>
<name>A0A6H1ZV60_9ZZZZ</name>
<feature type="compositionally biased region" description="Basic and acidic residues" evidence="1">
    <location>
        <begin position="66"/>
        <end position="79"/>
    </location>
</feature>
<accession>A0A6H1ZV60</accession>
<proteinExistence type="predicted"/>
<protein>
    <submittedName>
        <fullName evidence="2">Uncharacterized protein</fullName>
    </submittedName>
</protein>
<evidence type="ECO:0000313" key="2">
    <source>
        <dbReference type="EMBL" id="QJA51090.1"/>
    </source>
</evidence>
<dbReference type="EMBL" id="MT144588">
    <property type="protein sequence ID" value="QJH93384.1"/>
    <property type="molecule type" value="Genomic_DNA"/>
</dbReference>
<evidence type="ECO:0000256" key="1">
    <source>
        <dbReference type="SAM" id="MobiDB-lite"/>
    </source>
</evidence>
<organism evidence="2">
    <name type="scientific">viral metagenome</name>
    <dbReference type="NCBI Taxonomy" id="1070528"/>
    <lineage>
        <taxon>unclassified sequences</taxon>
        <taxon>metagenomes</taxon>
        <taxon>organismal metagenomes</taxon>
    </lineage>
</organism>
<dbReference type="AlphaFoldDB" id="A0A6H1ZV60"/>
<dbReference type="EMBL" id="MT144236">
    <property type="protein sequence ID" value="QJA51090.1"/>
    <property type="molecule type" value="Genomic_DNA"/>
</dbReference>
<evidence type="ECO:0000313" key="3">
    <source>
        <dbReference type="EMBL" id="QJH93384.1"/>
    </source>
</evidence>